<evidence type="ECO:0000313" key="10">
    <source>
        <dbReference type="EMBL" id="PCC82571.1"/>
    </source>
</evidence>
<feature type="transmembrane region" description="Helical" evidence="8">
    <location>
        <begin position="241"/>
        <end position="265"/>
    </location>
</feature>
<name>A0A2A4AJA5_9CORY</name>
<gene>
    <name evidence="10" type="ORF">COM45_06990</name>
</gene>
<proteinExistence type="inferred from homology"/>
<evidence type="ECO:0000259" key="9">
    <source>
        <dbReference type="PROSITE" id="PS50850"/>
    </source>
</evidence>
<accession>A0A2A4AJA5</accession>
<dbReference type="InterPro" id="IPR050814">
    <property type="entry name" value="Myo-inositol_Transporter"/>
</dbReference>
<dbReference type="SUPFAM" id="SSF103473">
    <property type="entry name" value="MFS general substrate transporter"/>
    <property type="match status" value="1"/>
</dbReference>
<comment type="caution">
    <text evidence="10">The sequence shown here is derived from an EMBL/GenBank/DDBJ whole genome shotgun (WGS) entry which is preliminary data.</text>
</comment>
<dbReference type="GO" id="GO:0022857">
    <property type="term" value="F:transmembrane transporter activity"/>
    <property type="evidence" value="ECO:0007669"/>
    <property type="project" value="InterPro"/>
</dbReference>
<dbReference type="InterPro" id="IPR020846">
    <property type="entry name" value="MFS_dom"/>
</dbReference>
<evidence type="ECO:0000256" key="7">
    <source>
        <dbReference type="RuleBase" id="RU003346"/>
    </source>
</evidence>
<dbReference type="InterPro" id="IPR005829">
    <property type="entry name" value="Sugar_transporter_CS"/>
</dbReference>
<feature type="transmembrane region" description="Helical" evidence="8">
    <location>
        <begin position="375"/>
        <end position="396"/>
    </location>
</feature>
<dbReference type="PROSITE" id="PS00216">
    <property type="entry name" value="SUGAR_TRANSPORT_1"/>
    <property type="match status" value="2"/>
</dbReference>
<evidence type="ECO:0000313" key="11">
    <source>
        <dbReference type="Proteomes" id="UP000218690"/>
    </source>
</evidence>
<evidence type="ECO:0000256" key="5">
    <source>
        <dbReference type="ARBA" id="ARBA00022989"/>
    </source>
</evidence>
<dbReference type="PANTHER" id="PTHR48020:SF12">
    <property type="entry name" value="PROTON MYO-INOSITOL COTRANSPORTER"/>
    <property type="match status" value="1"/>
</dbReference>
<dbReference type="EMBL" id="NWBP01000023">
    <property type="protein sequence ID" value="PCC82571.1"/>
    <property type="molecule type" value="Genomic_DNA"/>
</dbReference>
<evidence type="ECO:0000256" key="4">
    <source>
        <dbReference type="ARBA" id="ARBA00022692"/>
    </source>
</evidence>
<dbReference type="PANTHER" id="PTHR48020">
    <property type="entry name" value="PROTON MYO-INOSITOL COTRANSPORTER"/>
    <property type="match status" value="1"/>
</dbReference>
<sequence length="447" mass="47067">MKNKTYVKVVAAVAALGGLLFGYDTGVMSGALLFIGPEFDMNASQEGWVTSMLLVGAAVGALVAGRVADAIGRRKTLILGGAVFVAGSVWCALAGSVVALAAARTFLGVAVGAVSIVSPMYISEISPARARGRLVSLNTLMIVVGQLVAYLVNSALAGTGSWRWMLGLAAVPGAMLAVGMIFLPDTPAWLLKKHRIDEAWKLAARVGISGTELGTAGAAGASGAAKRGEWARLKEERWLQVTVLLAMLMGLTQQITGVNAIVYFAPTMMSQVGISTANAVYTSILIGTVSVVACWLGLKVVDRIGRKRLLSIGLTGNVISLVVLSIAYRFAEGSTPMALLSLAFMALFIAFQQAAVSPTTWLLISELVPPEVRGIGMGIAGLSLWVTNWAVAQFFLPMVEWLTGPVAFMIFAFLGFAAIAYTKLLVPETMGRSLEEVGDEMQERYAN</sequence>
<keyword evidence="6 8" id="KW-0472">Membrane</keyword>
<feature type="transmembrane region" description="Helical" evidence="8">
    <location>
        <begin position="164"/>
        <end position="183"/>
    </location>
</feature>
<feature type="transmembrane region" description="Helical" evidence="8">
    <location>
        <begin position="77"/>
        <end position="99"/>
    </location>
</feature>
<dbReference type="Proteomes" id="UP000218690">
    <property type="component" value="Unassembled WGS sequence"/>
</dbReference>
<protein>
    <submittedName>
        <fullName evidence="10">MFS transporter</fullName>
    </submittedName>
</protein>
<feature type="transmembrane region" description="Helical" evidence="8">
    <location>
        <begin position="134"/>
        <end position="152"/>
    </location>
</feature>
<feature type="transmembrane region" description="Helical" evidence="8">
    <location>
        <begin position="337"/>
        <end position="363"/>
    </location>
</feature>
<feature type="transmembrane region" description="Helical" evidence="8">
    <location>
        <begin position="12"/>
        <end position="35"/>
    </location>
</feature>
<dbReference type="NCBIfam" id="TIGR00879">
    <property type="entry name" value="SP"/>
    <property type="match status" value="1"/>
</dbReference>
<dbReference type="Gene3D" id="1.20.1250.20">
    <property type="entry name" value="MFS general substrate transporter like domains"/>
    <property type="match status" value="2"/>
</dbReference>
<keyword evidence="5 8" id="KW-1133">Transmembrane helix</keyword>
<dbReference type="Pfam" id="PF00083">
    <property type="entry name" value="Sugar_tr"/>
    <property type="match status" value="1"/>
</dbReference>
<reference evidence="10 11" key="1">
    <citation type="submission" date="2017-09" db="EMBL/GenBank/DDBJ databases">
        <title>Draft Genome Sequence of Corynebacterium accolens AH4003.</title>
        <authorList>
            <person name="Chen Y."/>
            <person name="Oosthuysen W.F."/>
            <person name="Kelley S."/>
            <person name="Horswill A."/>
        </authorList>
    </citation>
    <scope>NUCLEOTIDE SEQUENCE [LARGE SCALE GENOMIC DNA]</scope>
    <source>
        <strain evidence="10 11">AH4003</strain>
    </source>
</reference>
<dbReference type="PROSITE" id="PS00217">
    <property type="entry name" value="SUGAR_TRANSPORT_2"/>
    <property type="match status" value="1"/>
</dbReference>
<feature type="transmembrane region" description="Helical" evidence="8">
    <location>
        <begin position="402"/>
        <end position="422"/>
    </location>
</feature>
<dbReference type="AlphaFoldDB" id="A0A2A4AJA5"/>
<comment type="similarity">
    <text evidence="2 7">Belongs to the major facilitator superfamily. Sugar transporter (TC 2.A.1.1) family.</text>
</comment>
<keyword evidence="3 7" id="KW-0813">Transport</keyword>
<feature type="transmembrane region" description="Helical" evidence="8">
    <location>
        <begin position="310"/>
        <end position="331"/>
    </location>
</feature>
<dbReference type="InterPro" id="IPR036259">
    <property type="entry name" value="MFS_trans_sf"/>
</dbReference>
<feature type="domain" description="Major facilitator superfamily (MFS) profile" evidence="9">
    <location>
        <begin position="10"/>
        <end position="430"/>
    </location>
</feature>
<dbReference type="InterPro" id="IPR005828">
    <property type="entry name" value="MFS_sugar_transport-like"/>
</dbReference>
<organism evidence="10 11">
    <name type="scientific">Corynebacterium accolens</name>
    <dbReference type="NCBI Taxonomy" id="38284"/>
    <lineage>
        <taxon>Bacteria</taxon>
        <taxon>Bacillati</taxon>
        <taxon>Actinomycetota</taxon>
        <taxon>Actinomycetes</taxon>
        <taxon>Mycobacteriales</taxon>
        <taxon>Corynebacteriaceae</taxon>
        <taxon>Corynebacterium</taxon>
    </lineage>
</organism>
<evidence type="ECO:0000256" key="6">
    <source>
        <dbReference type="ARBA" id="ARBA00023136"/>
    </source>
</evidence>
<dbReference type="PROSITE" id="PS50850">
    <property type="entry name" value="MFS"/>
    <property type="match status" value="1"/>
</dbReference>
<keyword evidence="4 8" id="KW-0812">Transmembrane</keyword>
<dbReference type="InterPro" id="IPR003663">
    <property type="entry name" value="Sugar/inositol_transpt"/>
</dbReference>
<comment type="subcellular location">
    <subcellularLocation>
        <location evidence="1">Cell membrane</location>
        <topology evidence="1">Multi-pass membrane protein</topology>
    </subcellularLocation>
</comment>
<evidence type="ECO:0000256" key="1">
    <source>
        <dbReference type="ARBA" id="ARBA00004651"/>
    </source>
</evidence>
<dbReference type="PRINTS" id="PR00171">
    <property type="entry name" value="SUGRTRNSPORT"/>
</dbReference>
<evidence type="ECO:0000256" key="8">
    <source>
        <dbReference type="SAM" id="Phobius"/>
    </source>
</evidence>
<feature type="transmembrane region" description="Helical" evidence="8">
    <location>
        <begin position="105"/>
        <end position="122"/>
    </location>
</feature>
<evidence type="ECO:0000256" key="3">
    <source>
        <dbReference type="ARBA" id="ARBA00022448"/>
    </source>
</evidence>
<evidence type="ECO:0000256" key="2">
    <source>
        <dbReference type="ARBA" id="ARBA00010992"/>
    </source>
</evidence>
<dbReference type="GO" id="GO:0005886">
    <property type="term" value="C:plasma membrane"/>
    <property type="evidence" value="ECO:0007669"/>
    <property type="project" value="UniProtKB-SubCell"/>
</dbReference>
<feature type="transmembrane region" description="Helical" evidence="8">
    <location>
        <begin position="277"/>
        <end position="298"/>
    </location>
</feature>
<feature type="transmembrane region" description="Helical" evidence="8">
    <location>
        <begin position="47"/>
        <end position="65"/>
    </location>
</feature>